<evidence type="ECO:0000313" key="9">
    <source>
        <dbReference type="EMBL" id="ERJ12721.1"/>
    </source>
</evidence>
<keyword evidence="3" id="KW-1003">Cell membrane</keyword>
<reference evidence="9 10" key="2">
    <citation type="journal article" date="2013" name="PLoS ONE">
        <title>INDIGO - INtegrated Data Warehouse of MIcrobial GenOmes with Examples from the Red Sea Extremophiles.</title>
        <authorList>
            <person name="Alam I."/>
            <person name="Antunes A."/>
            <person name="Kamau A.A."/>
            <person name="Ba Alawi W."/>
            <person name="Kalkatawi M."/>
            <person name="Stingl U."/>
            <person name="Bajic V.B."/>
        </authorList>
    </citation>
    <scope>NUCLEOTIDE SEQUENCE [LARGE SCALE GENOMIC DNA]</scope>
    <source>
        <strain evidence="9 10">SSD-17B</strain>
    </source>
</reference>
<dbReference type="PANTHER" id="PTHR30043">
    <property type="entry name" value="PHOSPHONATES TRANSPORT SYSTEM PERMEASE PROTEIN"/>
    <property type="match status" value="1"/>
</dbReference>
<protein>
    <submittedName>
        <fullName evidence="9">Phosphonates transport system permease protein phnE</fullName>
    </submittedName>
</protein>
<keyword evidence="10" id="KW-1185">Reference proteome</keyword>
<feature type="transmembrane region" description="Helical" evidence="7">
    <location>
        <begin position="161"/>
        <end position="183"/>
    </location>
</feature>
<evidence type="ECO:0000256" key="2">
    <source>
        <dbReference type="ARBA" id="ARBA00022448"/>
    </source>
</evidence>
<dbReference type="SUPFAM" id="SSF161098">
    <property type="entry name" value="MetI-like"/>
    <property type="match status" value="1"/>
</dbReference>
<dbReference type="EMBL" id="AFNU02000003">
    <property type="protein sequence ID" value="ERJ12721.1"/>
    <property type="molecule type" value="Genomic_DNA"/>
</dbReference>
<keyword evidence="6 7" id="KW-0472">Membrane</keyword>
<evidence type="ECO:0000259" key="8">
    <source>
        <dbReference type="PROSITE" id="PS50928"/>
    </source>
</evidence>
<keyword evidence="5 7" id="KW-1133">Transmembrane helix</keyword>
<name>F7PVV8_9MOLU</name>
<evidence type="ECO:0000256" key="6">
    <source>
        <dbReference type="ARBA" id="ARBA00023136"/>
    </source>
</evidence>
<sequence>MVWFKRKSIIVAIFLIIITWFSTNLTNFHMRNFANFSNAIKFVMNRFFPIEWSLFPRQFEAGLITLAVAFLGSFFALLIAIPFSFLAAHNTNRHAIFYGFTRTFLSILRSVPEIVFGLILVVALGLGPFPAVLAIILHNIGVLGKLISELIESADQGPQDAMKAVGATSWVAVVFSILPQIWPNVLSHFFYRFEVAIRTSLILGFIGGGGLGQLLFNHFSSFYYTAVALDIIMIMALVIIIDFIGGYVRKTVI</sequence>
<evidence type="ECO:0000256" key="7">
    <source>
        <dbReference type="RuleBase" id="RU363032"/>
    </source>
</evidence>
<feature type="transmembrane region" description="Helical" evidence="7">
    <location>
        <begin position="63"/>
        <end position="88"/>
    </location>
</feature>
<feature type="domain" description="ABC transmembrane type-1" evidence="8">
    <location>
        <begin position="62"/>
        <end position="245"/>
    </location>
</feature>
<dbReference type="InterPro" id="IPR005769">
    <property type="entry name" value="PhnE/PtxC"/>
</dbReference>
<evidence type="ECO:0000256" key="3">
    <source>
        <dbReference type="ARBA" id="ARBA00022475"/>
    </source>
</evidence>
<comment type="caution">
    <text evidence="9">The sequence shown here is derived from an EMBL/GenBank/DDBJ whole genome shotgun (WGS) entry which is preliminary data.</text>
</comment>
<evidence type="ECO:0000256" key="1">
    <source>
        <dbReference type="ARBA" id="ARBA00004651"/>
    </source>
</evidence>
<keyword evidence="4 7" id="KW-0812">Transmembrane</keyword>
<dbReference type="AlphaFoldDB" id="F7PVV8"/>
<dbReference type="Proteomes" id="UP000005707">
    <property type="component" value="Unassembled WGS sequence"/>
</dbReference>
<accession>F7PVV8</accession>
<dbReference type="Pfam" id="PF00528">
    <property type="entry name" value="BPD_transp_1"/>
    <property type="match status" value="1"/>
</dbReference>
<dbReference type="GO" id="GO:0015416">
    <property type="term" value="F:ABC-type phosphonate transporter activity"/>
    <property type="evidence" value="ECO:0007669"/>
    <property type="project" value="InterPro"/>
</dbReference>
<evidence type="ECO:0000256" key="5">
    <source>
        <dbReference type="ARBA" id="ARBA00022989"/>
    </source>
</evidence>
<comment type="similarity">
    <text evidence="7">Belongs to the binding-protein-dependent transport system permease family.</text>
</comment>
<dbReference type="Gene3D" id="1.10.3720.10">
    <property type="entry name" value="MetI-like"/>
    <property type="match status" value="1"/>
</dbReference>
<proteinExistence type="inferred from homology"/>
<dbReference type="InParanoid" id="F7PVV8"/>
<dbReference type="PANTHER" id="PTHR30043:SF1">
    <property type="entry name" value="ABC TRANSPORT SYSTEM PERMEASE PROTEIN P69"/>
    <property type="match status" value="1"/>
</dbReference>
<keyword evidence="2 7" id="KW-0813">Transport</keyword>
<evidence type="ECO:0000256" key="4">
    <source>
        <dbReference type="ARBA" id="ARBA00022692"/>
    </source>
</evidence>
<dbReference type="NCBIfam" id="TIGR01097">
    <property type="entry name" value="PhnE"/>
    <property type="match status" value="1"/>
</dbReference>
<dbReference type="RefSeq" id="WP_008825869.1">
    <property type="nucleotide sequence ID" value="NZ_AFNU02000003.1"/>
</dbReference>
<dbReference type="GO" id="GO:0005886">
    <property type="term" value="C:plasma membrane"/>
    <property type="evidence" value="ECO:0007669"/>
    <property type="project" value="UniProtKB-SubCell"/>
</dbReference>
<feature type="transmembrane region" description="Helical" evidence="7">
    <location>
        <begin position="222"/>
        <end position="248"/>
    </location>
</feature>
<dbReference type="CDD" id="cd06261">
    <property type="entry name" value="TM_PBP2"/>
    <property type="match status" value="1"/>
</dbReference>
<dbReference type="eggNOG" id="COG3639">
    <property type="taxonomic scope" value="Bacteria"/>
</dbReference>
<feature type="transmembrane region" description="Helical" evidence="7">
    <location>
        <begin position="195"/>
        <end position="216"/>
    </location>
</feature>
<dbReference type="InterPro" id="IPR035906">
    <property type="entry name" value="MetI-like_sf"/>
</dbReference>
<organism evidence="9 10">
    <name type="scientific">Haloplasma contractile SSD-17B</name>
    <dbReference type="NCBI Taxonomy" id="1033810"/>
    <lineage>
        <taxon>Bacteria</taxon>
        <taxon>Bacillati</taxon>
        <taxon>Mycoplasmatota</taxon>
        <taxon>Mollicutes</taxon>
        <taxon>Haloplasmatales</taxon>
        <taxon>Haloplasmataceae</taxon>
        <taxon>Haloplasma</taxon>
    </lineage>
</organism>
<evidence type="ECO:0000313" key="10">
    <source>
        <dbReference type="Proteomes" id="UP000005707"/>
    </source>
</evidence>
<comment type="subcellular location">
    <subcellularLocation>
        <location evidence="1 7">Cell membrane</location>
        <topology evidence="1 7">Multi-pass membrane protein</topology>
    </subcellularLocation>
</comment>
<dbReference type="InterPro" id="IPR000515">
    <property type="entry name" value="MetI-like"/>
</dbReference>
<reference evidence="9 10" key="1">
    <citation type="journal article" date="2011" name="J. Bacteriol.">
        <title>Genome sequence of Haloplasma contractile, an unusual contractile bacterium from a deep-sea anoxic brine lake.</title>
        <authorList>
            <person name="Antunes A."/>
            <person name="Alam I."/>
            <person name="El Dorry H."/>
            <person name="Siam R."/>
            <person name="Robertson A."/>
            <person name="Bajic V.B."/>
            <person name="Stingl U."/>
        </authorList>
    </citation>
    <scope>NUCLEOTIDE SEQUENCE [LARGE SCALE GENOMIC DNA]</scope>
    <source>
        <strain evidence="9 10">SSD-17B</strain>
    </source>
</reference>
<dbReference type="OrthoDB" id="8557224at2"/>
<gene>
    <name evidence="9" type="ORF">HLPCO_001061</name>
</gene>
<dbReference type="STRING" id="1033810.HLPCO_001061"/>
<feature type="transmembrane region" description="Helical" evidence="7">
    <location>
        <begin position="114"/>
        <end position="141"/>
    </location>
</feature>
<dbReference type="PROSITE" id="PS50928">
    <property type="entry name" value="ABC_TM1"/>
    <property type="match status" value="1"/>
</dbReference>